<protein>
    <submittedName>
        <fullName evidence="1">Uncharacterized protein</fullName>
    </submittedName>
</protein>
<feature type="non-terminal residue" evidence="1">
    <location>
        <position position="31"/>
    </location>
</feature>
<accession>D8M5F0</accession>
<dbReference type="AlphaFoldDB" id="D8M5F0"/>
<dbReference type="RefSeq" id="XP_012897337.1">
    <property type="nucleotide sequence ID" value="XM_013041883.1"/>
</dbReference>
<sequence length="31" mass="3446">MICFVDLPKLTSITSSFLGVSFRFPRVVTLA</sequence>
<dbReference type="Proteomes" id="UP000008312">
    <property type="component" value="Unassembled WGS sequence"/>
</dbReference>
<dbReference type="EMBL" id="FN668658">
    <property type="protein sequence ID" value="CBK23289.2"/>
    <property type="molecule type" value="Genomic_DNA"/>
</dbReference>
<proteinExistence type="predicted"/>
<reference evidence="1" key="1">
    <citation type="submission" date="2010-02" db="EMBL/GenBank/DDBJ databases">
        <title>Sequencing and annotation of the Blastocystis hominis genome.</title>
        <authorList>
            <person name="Wincker P."/>
        </authorList>
    </citation>
    <scope>NUCLEOTIDE SEQUENCE</scope>
    <source>
        <strain evidence="1">Singapore isolate B</strain>
    </source>
</reference>
<gene>
    <name evidence="1" type="ORF">GSBLH_T00003183001</name>
</gene>
<name>D8M5F0_BLAHO</name>
<evidence type="ECO:0000313" key="2">
    <source>
        <dbReference type="Proteomes" id="UP000008312"/>
    </source>
</evidence>
<dbReference type="InParanoid" id="D8M5F0"/>
<keyword evidence="2" id="KW-1185">Reference proteome</keyword>
<dbReference type="GeneID" id="24920295"/>
<evidence type="ECO:0000313" key="1">
    <source>
        <dbReference type="EMBL" id="CBK23289.2"/>
    </source>
</evidence>
<organism evidence="1">
    <name type="scientific">Blastocystis hominis</name>
    <dbReference type="NCBI Taxonomy" id="12968"/>
    <lineage>
        <taxon>Eukaryota</taxon>
        <taxon>Sar</taxon>
        <taxon>Stramenopiles</taxon>
        <taxon>Bigyra</taxon>
        <taxon>Opalozoa</taxon>
        <taxon>Opalinata</taxon>
        <taxon>Blastocystidae</taxon>
        <taxon>Blastocystis</taxon>
    </lineage>
</organism>